<comment type="cofactor">
    <cofactor evidence="1 9">
        <name>heme</name>
        <dbReference type="ChEBI" id="CHEBI:30413"/>
    </cofactor>
</comment>
<evidence type="ECO:0000256" key="8">
    <source>
        <dbReference type="ARBA" id="ARBA00023033"/>
    </source>
</evidence>
<dbReference type="InterPro" id="IPR001128">
    <property type="entry name" value="Cyt_P450"/>
</dbReference>
<dbReference type="InterPro" id="IPR050364">
    <property type="entry name" value="Cytochrome_P450_fung"/>
</dbReference>
<organism evidence="12 13">
    <name type="scientific">Suillus plorans</name>
    <dbReference type="NCBI Taxonomy" id="116603"/>
    <lineage>
        <taxon>Eukaryota</taxon>
        <taxon>Fungi</taxon>
        <taxon>Dikarya</taxon>
        <taxon>Basidiomycota</taxon>
        <taxon>Agaricomycotina</taxon>
        <taxon>Agaricomycetes</taxon>
        <taxon>Agaricomycetidae</taxon>
        <taxon>Boletales</taxon>
        <taxon>Suillineae</taxon>
        <taxon>Suillaceae</taxon>
        <taxon>Suillus</taxon>
    </lineage>
</organism>
<dbReference type="PANTHER" id="PTHR46300:SF7">
    <property type="entry name" value="P450, PUTATIVE (EUROFUNG)-RELATED"/>
    <property type="match status" value="1"/>
</dbReference>
<dbReference type="CDD" id="cd11065">
    <property type="entry name" value="CYP64-like"/>
    <property type="match status" value="1"/>
</dbReference>
<evidence type="ECO:0000256" key="3">
    <source>
        <dbReference type="ARBA" id="ARBA00010617"/>
    </source>
</evidence>
<keyword evidence="7 9" id="KW-0408">Iron</keyword>
<dbReference type="SUPFAM" id="SSF48264">
    <property type="entry name" value="Cytochrome P450"/>
    <property type="match status" value="1"/>
</dbReference>
<dbReference type="OrthoDB" id="3934656at2759"/>
<dbReference type="GO" id="GO:0005506">
    <property type="term" value="F:iron ion binding"/>
    <property type="evidence" value="ECO:0007669"/>
    <property type="project" value="InterPro"/>
</dbReference>
<comment type="pathway">
    <text evidence="2">Secondary metabolite biosynthesis.</text>
</comment>
<evidence type="ECO:0000256" key="7">
    <source>
        <dbReference type="ARBA" id="ARBA00023004"/>
    </source>
</evidence>
<dbReference type="InterPro" id="IPR002401">
    <property type="entry name" value="Cyt_P450_E_grp-I"/>
</dbReference>
<dbReference type="GO" id="GO:0020037">
    <property type="term" value="F:heme binding"/>
    <property type="evidence" value="ECO:0007669"/>
    <property type="project" value="InterPro"/>
</dbReference>
<dbReference type="AlphaFoldDB" id="A0A9P7ADB0"/>
<dbReference type="PRINTS" id="PR00385">
    <property type="entry name" value="P450"/>
</dbReference>
<evidence type="ECO:0000256" key="1">
    <source>
        <dbReference type="ARBA" id="ARBA00001971"/>
    </source>
</evidence>
<dbReference type="RefSeq" id="XP_041154405.1">
    <property type="nucleotide sequence ID" value="XM_041307568.1"/>
</dbReference>
<evidence type="ECO:0000256" key="2">
    <source>
        <dbReference type="ARBA" id="ARBA00005179"/>
    </source>
</evidence>
<keyword evidence="4 9" id="KW-0349">Heme</keyword>
<dbReference type="Proteomes" id="UP000719766">
    <property type="component" value="Unassembled WGS sequence"/>
</dbReference>
<accession>A0A9P7ADB0</accession>
<dbReference type="GO" id="GO:0016705">
    <property type="term" value="F:oxidoreductase activity, acting on paired donors, with incorporation or reduction of molecular oxygen"/>
    <property type="evidence" value="ECO:0007669"/>
    <property type="project" value="InterPro"/>
</dbReference>
<comment type="caution">
    <text evidence="12">The sequence shown here is derived from an EMBL/GenBank/DDBJ whole genome shotgun (WGS) entry which is preliminary data.</text>
</comment>
<feature type="chain" id="PRO_5040243891" evidence="11">
    <location>
        <begin position="21"/>
        <end position="527"/>
    </location>
</feature>
<reference evidence="12" key="1">
    <citation type="journal article" date="2020" name="New Phytol.">
        <title>Comparative genomics reveals dynamic genome evolution in host specialist ectomycorrhizal fungi.</title>
        <authorList>
            <person name="Lofgren L.A."/>
            <person name="Nguyen N.H."/>
            <person name="Vilgalys R."/>
            <person name="Ruytinx J."/>
            <person name="Liao H.L."/>
            <person name="Branco S."/>
            <person name="Kuo A."/>
            <person name="LaButti K."/>
            <person name="Lipzen A."/>
            <person name="Andreopoulos W."/>
            <person name="Pangilinan J."/>
            <person name="Riley R."/>
            <person name="Hundley H."/>
            <person name="Na H."/>
            <person name="Barry K."/>
            <person name="Grigoriev I.V."/>
            <person name="Stajich J.E."/>
            <person name="Kennedy P.G."/>
        </authorList>
    </citation>
    <scope>NUCLEOTIDE SEQUENCE</scope>
    <source>
        <strain evidence="12">S12</strain>
    </source>
</reference>
<gene>
    <name evidence="12" type="ORF">HD556DRAFT_1449221</name>
</gene>
<keyword evidence="8 10" id="KW-0503">Monooxygenase</keyword>
<keyword evidence="13" id="KW-1185">Reference proteome</keyword>
<dbReference type="Gene3D" id="1.10.630.10">
    <property type="entry name" value="Cytochrome P450"/>
    <property type="match status" value="1"/>
</dbReference>
<comment type="similarity">
    <text evidence="3 10">Belongs to the cytochrome P450 family.</text>
</comment>
<dbReference type="GO" id="GO:0004497">
    <property type="term" value="F:monooxygenase activity"/>
    <property type="evidence" value="ECO:0007669"/>
    <property type="project" value="UniProtKB-KW"/>
</dbReference>
<feature type="signal peptide" evidence="11">
    <location>
        <begin position="1"/>
        <end position="20"/>
    </location>
</feature>
<evidence type="ECO:0000256" key="5">
    <source>
        <dbReference type="ARBA" id="ARBA00022723"/>
    </source>
</evidence>
<dbReference type="InterPro" id="IPR017972">
    <property type="entry name" value="Cyt_P450_CS"/>
</dbReference>
<evidence type="ECO:0000256" key="6">
    <source>
        <dbReference type="ARBA" id="ARBA00023002"/>
    </source>
</evidence>
<evidence type="ECO:0000256" key="4">
    <source>
        <dbReference type="ARBA" id="ARBA00022617"/>
    </source>
</evidence>
<dbReference type="GeneID" id="64601332"/>
<keyword evidence="11" id="KW-0732">Signal</keyword>
<proteinExistence type="inferred from homology"/>
<evidence type="ECO:0000256" key="9">
    <source>
        <dbReference type="PIRSR" id="PIRSR602401-1"/>
    </source>
</evidence>
<evidence type="ECO:0000256" key="10">
    <source>
        <dbReference type="RuleBase" id="RU000461"/>
    </source>
</evidence>
<keyword evidence="6 10" id="KW-0560">Oxidoreductase</keyword>
<dbReference type="EMBL" id="JABBWE010000085">
    <property type="protein sequence ID" value="KAG1787021.1"/>
    <property type="molecule type" value="Genomic_DNA"/>
</dbReference>
<dbReference type="PROSITE" id="PS00086">
    <property type="entry name" value="CYTOCHROME_P450"/>
    <property type="match status" value="1"/>
</dbReference>
<dbReference type="Pfam" id="PF00067">
    <property type="entry name" value="p450"/>
    <property type="match status" value="1"/>
</dbReference>
<protein>
    <submittedName>
        <fullName evidence="12">Cytochrome P450</fullName>
    </submittedName>
</protein>
<evidence type="ECO:0000313" key="13">
    <source>
        <dbReference type="Proteomes" id="UP000719766"/>
    </source>
</evidence>
<evidence type="ECO:0000256" key="11">
    <source>
        <dbReference type="SAM" id="SignalP"/>
    </source>
</evidence>
<name>A0A9P7ADB0_9AGAM</name>
<keyword evidence="5 9" id="KW-0479">Metal-binding</keyword>
<evidence type="ECO:0000313" key="12">
    <source>
        <dbReference type="EMBL" id="KAG1787021.1"/>
    </source>
</evidence>
<feature type="binding site" description="axial binding residue" evidence="9">
    <location>
        <position position="456"/>
    </location>
    <ligand>
        <name>heme</name>
        <dbReference type="ChEBI" id="CHEBI:30413"/>
    </ligand>
    <ligandPart>
        <name>Fe</name>
        <dbReference type="ChEBI" id="CHEBI:18248"/>
    </ligandPart>
</feature>
<dbReference type="PANTHER" id="PTHR46300">
    <property type="entry name" value="P450, PUTATIVE (EUROFUNG)-RELATED-RELATED"/>
    <property type="match status" value="1"/>
</dbReference>
<dbReference type="InterPro" id="IPR036396">
    <property type="entry name" value="Cyt_P450_sf"/>
</dbReference>
<dbReference type="PRINTS" id="PR00463">
    <property type="entry name" value="EP450I"/>
</dbReference>
<sequence>MAPTLALALLSLVSFVVVRSLQKKRDTKGLPLPPGPPPLPFVGNVIGVDPDHPWLAYSRWGAEYGELVYTRLFSQDIIIINSERVAHDLLDRRSHNYSTRPPGLMHVLDFFGVEFSSIFLPYSDRWRLHRRIFHQAFRLEAAPSFRPIQMRNAHNLISNLLEYPEVYGTHFHTFSTSVIMSITYDYSTAALDDPFIALVERSLEISVRELRPEVAAVVGEFPILEKLPSWFPGASFVRGAILQRSLVPLIVQTPFEHVKKNMANEADDFQAAGTAAPSMVSDALNRIPDKAKDEEEGAMLEKAIKEASASGYAAASETTTSTLYVFLLAMVLYPDVQARAQAEVDSVIGETLERLPDWDDRASMPYINAVIQETLRWFPVVPLGIAHATSNDDVYEGYYIPKGATVMANTWSMARNAEKYPNPTRFIPERHMSKVASEANGRDDISFAFGFGRRVCVGRYVADASLFAAIVNILAVFRVERVPGWNIGPDAEGVKWSAGVTTHPVFPCTFIPRHAKEKVSQLMKAQS</sequence>